<dbReference type="EMBL" id="AABVLA010000061">
    <property type="protein sequence ID" value="EAJ1622827.1"/>
    <property type="molecule type" value="Genomic_DNA"/>
</dbReference>
<accession>A0A5L8V5Z5</accession>
<dbReference type="AlphaFoldDB" id="A0A5L8V5Z5"/>
<comment type="caution">
    <text evidence="1">The sequence shown here is derived from an EMBL/GenBank/DDBJ whole genome shotgun (WGS) entry which is preliminary data.</text>
</comment>
<reference evidence="1 2" key="1">
    <citation type="submission" date="2018-06" db="EMBL/GenBank/DDBJ databases">
        <authorList>
            <consortium name="PulseNet: The National Subtyping Network for Foodborne Disease Surveillance"/>
            <person name="Tarr C.L."/>
            <person name="Trees E."/>
            <person name="Katz L.S."/>
            <person name="Carleton-Romer H.A."/>
            <person name="Stroika S."/>
            <person name="Kucerova Z."/>
            <person name="Roache K.F."/>
            <person name="Sabol A.L."/>
            <person name="Besser J."/>
            <person name="Gerner-Smidt P."/>
        </authorList>
    </citation>
    <scope>NUCLEOTIDE SEQUENCE [LARGE SCALE GENOMIC DNA]</scope>
    <source>
        <strain evidence="1 2">PNUSAC003104</strain>
    </source>
</reference>
<organism evidence="1 2">
    <name type="scientific">Campylobacter upsaliensis</name>
    <dbReference type="NCBI Taxonomy" id="28080"/>
    <lineage>
        <taxon>Bacteria</taxon>
        <taxon>Pseudomonadati</taxon>
        <taxon>Campylobacterota</taxon>
        <taxon>Epsilonproteobacteria</taxon>
        <taxon>Campylobacterales</taxon>
        <taxon>Campylobacteraceae</taxon>
        <taxon>Campylobacter</taxon>
    </lineage>
</organism>
<evidence type="ECO:0008006" key="3">
    <source>
        <dbReference type="Google" id="ProtNLM"/>
    </source>
</evidence>
<gene>
    <name evidence="1" type="ORF">CT510_09315</name>
</gene>
<name>A0A5L8V5Z5_CAMUP</name>
<evidence type="ECO:0000313" key="2">
    <source>
        <dbReference type="Proteomes" id="UP000535305"/>
    </source>
</evidence>
<dbReference type="RefSeq" id="WP_139022388.1">
    <property type="nucleotide sequence ID" value="NZ_CBCVRH010000002.1"/>
</dbReference>
<sequence length="75" mass="8466">MSKLDREKEKIGILKFWLGIVVGTFLAVAGYCVTNYAKMDLYLLVASGFLLLFLIISALIVSKKIDKKIDRLEDL</sequence>
<protein>
    <recommendedName>
        <fullName evidence="3">Integral membrane protein</fullName>
    </recommendedName>
</protein>
<proteinExistence type="predicted"/>
<keyword evidence="2" id="KW-1185">Reference proteome</keyword>
<dbReference type="Proteomes" id="UP000535305">
    <property type="component" value="Unassembled WGS sequence"/>
</dbReference>
<evidence type="ECO:0000313" key="1">
    <source>
        <dbReference type="EMBL" id="EAJ1622827.1"/>
    </source>
</evidence>